<dbReference type="Proteomes" id="UP000275078">
    <property type="component" value="Unassembled WGS sequence"/>
</dbReference>
<feature type="compositionally biased region" description="Polar residues" evidence="1">
    <location>
        <begin position="57"/>
        <end position="78"/>
    </location>
</feature>
<dbReference type="EMBL" id="ML119647">
    <property type="protein sequence ID" value="RPA87272.1"/>
    <property type="molecule type" value="Genomic_DNA"/>
</dbReference>
<proteinExistence type="predicted"/>
<feature type="compositionally biased region" description="Basic and acidic residues" evidence="1">
    <location>
        <begin position="1"/>
        <end position="10"/>
    </location>
</feature>
<feature type="compositionally biased region" description="Low complexity" evidence="1">
    <location>
        <begin position="79"/>
        <end position="91"/>
    </location>
</feature>
<keyword evidence="3" id="KW-1185">Reference proteome</keyword>
<evidence type="ECO:0008006" key="4">
    <source>
        <dbReference type="Google" id="ProtNLM"/>
    </source>
</evidence>
<feature type="compositionally biased region" description="Polar residues" evidence="1">
    <location>
        <begin position="97"/>
        <end position="116"/>
    </location>
</feature>
<evidence type="ECO:0000256" key="1">
    <source>
        <dbReference type="SAM" id="MobiDB-lite"/>
    </source>
</evidence>
<reference evidence="2 3" key="1">
    <citation type="journal article" date="2018" name="Nat. Ecol. Evol.">
        <title>Pezizomycetes genomes reveal the molecular basis of ectomycorrhizal truffle lifestyle.</title>
        <authorList>
            <person name="Murat C."/>
            <person name="Payen T."/>
            <person name="Noel B."/>
            <person name="Kuo A."/>
            <person name="Morin E."/>
            <person name="Chen J."/>
            <person name="Kohler A."/>
            <person name="Krizsan K."/>
            <person name="Balestrini R."/>
            <person name="Da Silva C."/>
            <person name="Montanini B."/>
            <person name="Hainaut M."/>
            <person name="Levati E."/>
            <person name="Barry K.W."/>
            <person name="Belfiori B."/>
            <person name="Cichocki N."/>
            <person name="Clum A."/>
            <person name="Dockter R.B."/>
            <person name="Fauchery L."/>
            <person name="Guy J."/>
            <person name="Iotti M."/>
            <person name="Le Tacon F."/>
            <person name="Lindquist E.A."/>
            <person name="Lipzen A."/>
            <person name="Malagnac F."/>
            <person name="Mello A."/>
            <person name="Molinier V."/>
            <person name="Miyauchi S."/>
            <person name="Poulain J."/>
            <person name="Riccioni C."/>
            <person name="Rubini A."/>
            <person name="Sitrit Y."/>
            <person name="Splivallo R."/>
            <person name="Traeger S."/>
            <person name="Wang M."/>
            <person name="Zifcakova L."/>
            <person name="Wipf D."/>
            <person name="Zambonelli A."/>
            <person name="Paolocci F."/>
            <person name="Nowrousian M."/>
            <person name="Ottonello S."/>
            <person name="Baldrian P."/>
            <person name="Spatafora J.W."/>
            <person name="Henrissat B."/>
            <person name="Nagy L.G."/>
            <person name="Aury J.M."/>
            <person name="Wincker P."/>
            <person name="Grigoriev I.V."/>
            <person name="Bonfante P."/>
            <person name="Martin F.M."/>
        </authorList>
    </citation>
    <scope>NUCLEOTIDE SEQUENCE [LARGE SCALE GENOMIC DNA]</scope>
    <source>
        <strain evidence="2 3">RN42</strain>
    </source>
</reference>
<protein>
    <recommendedName>
        <fullName evidence="4">Pinin/SDK/MemA protein domain-containing protein</fullName>
    </recommendedName>
</protein>
<organism evidence="2 3">
    <name type="scientific">Ascobolus immersus RN42</name>
    <dbReference type="NCBI Taxonomy" id="1160509"/>
    <lineage>
        <taxon>Eukaryota</taxon>
        <taxon>Fungi</taxon>
        <taxon>Dikarya</taxon>
        <taxon>Ascomycota</taxon>
        <taxon>Pezizomycotina</taxon>
        <taxon>Pezizomycetes</taxon>
        <taxon>Pezizales</taxon>
        <taxon>Ascobolaceae</taxon>
        <taxon>Ascobolus</taxon>
    </lineage>
</organism>
<evidence type="ECO:0000313" key="3">
    <source>
        <dbReference type="Proteomes" id="UP000275078"/>
    </source>
</evidence>
<feature type="compositionally biased region" description="Polar residues" evidence="1">
    <location>
        <begin position="328"/>
        <end position="348"/>
    </location>
</feature>
<feature type="compositionally biased region" description="Polar residues" evidence="1">
    <location>
        <begin position="165"/>
        <end position="196"/>
    </location>
</feature>
<feature type="region of interest" description="Disordered" evidence="1">
    <location>
        <begin position="1"/>
        <end position="202"/>
    </location>
</feature>
<feature type="compositionally biased region" description="Basic and acidic residues" evidence="1">
    <location>
        <begin position="229"/>
        <end position="261"/>
    </location>
</feature>
<name>A0A3N4IMC0_ASCIM</name>
<evidence type="ECO:0000313" key="2">
    <source>
        <dbReference type="EMBL" id="RPA87272.1"/>
    </source>
</evidence>
<accession>A0A3N4IMC0</accession>
<feature type="compositionally biased region" description="Acidic residues" evidence="1">
    <location>
        <begin position="363"/>
        <end position="372"/>
    </location>
</feature>
<feature type="compositionally biased region" description="Polar residues" evidence="1">
    <location>
        <begin position="298"/>
        <end position="314"/>
    </location>
</feature>
<gene>
    <name evidence="2" type="ORF">BJ508DRAFT_97829</name>
</gene>
<feature type="region of interest" description="Disordered" evidence="1">
    <location>
        <begin position="223"/>
        <end position="379"/>
    </location>
</feature>
<sequence>MDRSSYREPTARGSPAGSIISTSSQGTKRRRTTYNTPIPIEYRNQFLRTPDTAFSPPASQNGKSEQPLFGSSTNRTLFNSPSRNPTSTTTTAFPQIPSRQSPIALQTSPPLSSSFRGPTRRPVRPVNPHNRSNLSSIGPRRGGSIAGSINGNSVRPSPSLGMAASSVSRAPGSTRSSVASGSLRGSASNYTASSYSRPLPSAEDLKKRADPLIGFLGQSIQRAKGALTESKEAEKEAQRIKEREEIRKSKEEEERRRRDEIFQQIMEEEAERERQEMLEQARALRHTQRTEAAEGEVQTYTPVDSQPAVQTSQGMGVLQSAKEEGPQEQATSMGQPVLSSAASIQTPSIIAKSTAPEIPASESSEESEESGAEDTPICREEARYNAQRSFDLLIELF</sequence>
<dbReference type="AlphaFoldDB" id="A0A3N4IMC0"/>